<name>A0A1W1C928_9ZZZZ</name>
<dbReference type="GO" id="GO:0020037">
    <property type="term" value="F:heme binding"/>
    <property type="evidence" value="ECO:0007669"/>
    <property type="project" value="InterPro"/>
</dbReference>
<dbReference type="AlphaFoldDB" id="A0A1W1C928"/>
<accession>A0A1W1C928</accession>
<dbReference type="GO" id="GO:0046872">
    <property type="term" value="F:metal ion binding"/>
    <property type="evidence" value="ECO:0007669"/>
    <property type="project" value="UniProtKB-KW"/>
</dbReference>
<protein>
    <submittedName>
        <fullName evidence="6">Cytochrome c, class I</fullName>
    </submittedName>
</protein>
<dbReference type="SUPFAM" id="SSF46626">
    <property type="entry name" value="Cytochrome c"/>
    <property type="match status" value="1"/>
</dbReference>
<evidence type="ECO:0000313" key="6">
    <source>
        <dbReference type="EMBL" id="SFV62259.1"/>
    </source>
</evidence>
<proteinExistence type="predicted"/>
<dbReference type="PROSITE" id="PS51007">
    <property type="entry name" value="CYTC"/>
    <property type="match status" value="1"/>
</dbReference>
<feature type="domain" description="Cytochrome c" evidence="5">
    <location>
        <begin position="20"/>
        <end position="115"/>
    </location>
</feature>
<dbReference type="InterPro" id="IPR009056">
    <property type="entry name" value="Cyt_c-like_dom"/>
</dbReference>
<gene>
    <name evidence="6" type="ORF">MNB_SV-12-409</name>
</gene>
<keyword evidence="1" id="KW-0349">Heme</keyword>
<evidence type="ECO:0000256" key="4">
    <source>
        <dbReference type="SAM" id="Phobius"/>
    </source>
</evidence>
<evidence type="ECO:0000256" key="3">
    <source>
        <dbReference type="ARBA" id="ARBA00023004"/>
    </source>
</evidence>
<sequence length="169" mass="18197">MNINRIVIFSFLLSVASLGSGVDSGVALFEGTKPFKNGGVACISCHNVNSPMVISGGSLAKDLTMYGGEAMAPTVQFMVEKIESMPSPIMKEAYRGHELTSTEISDLIAFFKKVNPQSTDGGLAKLFWLFGLVGAGGIFGGLTLLGRKKVKRSVNQDIYDRQLKTTWKV</sequence>
<evidence type="ECO:0000259" key="5">
    <source>
        <dbReference type="PROSITE" id="PS51007"/>
    </source>
</evidence>
<organism evidence="6">
    <name type="scientific">hydrothermal vent metagenome</name>
    <dbReference type="NCBI Taxonomy" id="652676"/>
    <lineage>
        <taxon>unclassified sequences</taxon>
        <taxon>metagenomes</taxon>
        <taxon>ecological metagenomes</taxon>
    </lineage>
</organism>
<keyword evidence="3" id="KW-0408">Iron</keyword>
<dbReference type="Gene3D" id="1.10.760.10">
    <property type="entry name" value="Cytochrome c-like domain"/>
    <property type="match status" value="1"/>
</dbReference>
<dbReference type="InterPro" id="IPR036909">
    <property type="entry name" value="Cyt_c-like_dom_sf"/>
</dbReference>
<keyword evidence="2" id="KW-0479">Metal-binding</keyword>
<evidence type="ECO:0000256" key="1">
    <source>
        <dbReference type="ARBA" id="ARBA00022617"/>
    </source>
</evidence>
<dbReference type="GO" id="GO:0009055">
    <property type="term" value="F:electron transfer activity"/>
    <property type="evidence" value="ECO:0007669"/>
    <property type="project" value="InterPro"/>
</dbReference>
<dbReference type="EMBL" id="FPHE01000113">
    <property type="protein sequence ID" value="SFV62259.1"/>
    <property type="molecule type" value="Genomic_DNA"/>
</dbReference>
<keyword evidence="4" id="KW-0812">Transmembrane</keyword>
<reference evidence="6" key="1">
    <citation type="submission" date="2016-10" db="EMBL/GenBank/DDBJ databases">
        <authorList>
            <person name="de Groot N.N."/>
        </authorList>
    </citation>
    <scope>NUCLEOTIDE SEQUENCE</scope>
</reference>
<keyword evidence="4" id="KW-1133">Transmembrane helix</keyword>
<evidence type="ECO:0000256" key="2">
    <source>
        <dbReference type="ARBA" id="ARBA00022723"/>
    </source>
</evidence>
<feature type="transmembrane region" description="Helical" evidence="4">
    <location>
        <begin position="126"/>
        <end position="145"/>
    </location>
</feature>
<keyword evidence="4" id="KW-0472">Membrane</keyword>